<dbReference type="RefSeq" id="XP_013762057.1">
    <property type="nucleotide sequence ID" value="XM_013906603.1"/>
</dbReference>
<organism evidence="1 2">
    <name type="scientific">Thecamonas trahens ATCC 50062</name>
    <dbReference type="NCBI Taxonomy" id="461836"/>
    <lineage>
        <taxon>Eukaryota</taxon>
        <taxon>Apusozoa</taxon>
        <taxon>Apusomonadida</taxon>
        <taxon>Apusomonadidae</taxon>
        <taxon>Thecamonas</taxon>
    </lineage>
</organism>
<name>A0A0L0DIX0_THETB</name>
<proteinExistence type="predicted"/>
<gene>
    <name evidence="1" type="ORF">AMSG_00878</name>
</gene>
<dbReference type="AlphaFoldDB" id="A0A0L0DIX0"/>
<dbReference type="GeneID" id="25560655"/>
<accession>A0A0L0DIX0</accession>
<reference evidence="1 2" key="1">
    <citation type="submission" date="2010-05" db="EMBL/GenBank/DDBJ databases">
        <title>The Genome Sequence of Thecamonas trahens ATCC 50062.</title>
        <authorList>
            <consortium name="The Broad Institute Genome Sequencing Platform"/>
            <person name="Russ C."/>
            <person name="Cuomo C."/>
            <person name="Shea T."/>
            <person name="Young S.K."/>
            <person name="Zeng Q."/>
            <person name="Koehrsen M."/>
            <person name="Haas B."/>
            <person name="Borodovsky M."/>
            <person name="Guigo R."/>
            <person name="Alvarado L."/>
            <person name="Berlin A."/>
            <person name="Bochicchio J."/>
            <person name="Borenstein D."/>
            <person name="Chapman S."/>
            <person name="Chen Z."/>
            <person name="Freedman E."/>
            <person name="Gellesch M."/>
            <person name="Goldberg J."/>
            <person name="Griggs A."/>
            <person name="Gujja S."/>
            <person name="Heilman E."/>
            <person name="Heiman D."/>
            <person name="Hepburn T."/>
            <person name="Howarth C."/>
            <person name="Jen D."/>
            <person name="Larson L."/>
            <person name="Mehta T."/>
            <person name="Park D."/>
            <person name="Pearson M."/>
            <person name="Roberts A."/>
            <person name="Saif S."/>
            <person name="Shenoy N."/>
            <person name="Sisk P."/>
            <person name="Stolte C."/>
            <person name="Sykes S."/>
            <person name="Thomson T."/>
            <person name="Walk T."/>
            <person name="White J."/>
            <person name="Yandava C."/>
            <person name="Burger G."/>
            <person name="Gray M.W."/>
            <person name="Holland P.W.H."/>
            <person name="King N."/>
            <person name="Lang F.B.F."/>
            <person name="Roger A.J."/>
            <person name="Ruiz-Trillo I."/>
            <person name="Lander E."/>
            <person name="Nusbaum C."/>
        </authorList>
    </citation>
    <scope>NUCLEOTIDE SEQUENCE [LARGE SCALE GENOMIC DNA]</scope>
    <source>
        <strain evidence="1 2">ATCC 50062</strain>
    </source>
</reference>
<evidence type="ECO:0000313" key="1">
    <source>
        <dbReference type="EMBL" id="KNC52051.1"/>
    </source>
</evidence>
<protein>
    <submittedName>
        <fullName evidence="1">Uncharacterized protein</fullName>
    </submittedName>
</protein>
<dbReference type="EMBL" id="GL349436">
    <property type="protein sequence ID" value="KNC52051.1"/>
    <property type="molecule type" value="Genomic_DNA"/>
</dbReference>
<sequence length="166" mass="17914">MLIQASLKRFVRYVSVAHKALPCSNETDAANDFAFGTTGNETSLSLPSVQAMGEALVADKVELESIVAIRSFETGSVAPLPGSGDGDGDAAYAAYARAQQRELRQFDGSLRLDPSYQSLQELALVKPSRTGVIVPKHPDAFRRNYLTQIKLFPDRGAVAVGTPEMR</sequence>
<evidence type="ECO:0000313" key="2">
    <source>
        <dbReference type="Proteomes" id="UP000054408"/>
    </source>
</evidence>
<dbReference type="Proteomes" id="UP000054408">
    <property type="component" value="Unassembled WGS sequence"/>
</dbReference>
<keyword evidence="2" id="KW-1185">Reference proteome</keyword>